<dbReference type="InterPro" id="IPR039564">
    <property type="entry name" value="Peptidase_C39-like"/>
</dbReference>
<gene>
    <name evidence="4" type="ORF">A3770_13p68250</name>
    <name evidence="3" type="ORF">CPRI1469_LOCUS3047</name>
</gene>
<organism evidence="4 5">
    <name type="scientific">Chloropicon primus</name>
    <dbReference type="NCBI Taxonomy" id="1764295"/>
    <lineage>
        <taxon>Eukaryota</taxon>
        <taxon>Viridiplantae</taxon>
        <taxon>Chlorophyta</taxon>
        <taxon>Chloropicophyceae</taxon>
        <taxon>Chloropicales</taxon>
        <taxon>Chloropicaceae</taxon>
        <taxon>Chloropicon</taxon>
    </lineage>
</organism>
<dbReference type="PANTHER" id="PTHR40524:SF1">
    <property type="entry name" value="PEPTIDASE C39-LIKE DOMAIN-CONTAINING PROTEIN"/>
    <property type="match status" value="1"/>
</dbReference>
<keyword evidence="5" id="KW-1185">Reference proteome</keyword>
<evidence type="ECO:0000313" key="3">
    <source>
        <dbReference type="EMBL" id="CAD9714195.1"/>
    </source>
</evidence>
<dbReference type="AlphaFoldDB" id="A0A5B8MVB7"/>
<name>A0A5B8MVB7_9CHLO</name>
<evidence type="ECO:0000256" key="1">
    <source>
        <dbReference type="SAM" id="SignalP"/>
    </source>
</evidence>
<sequence>MVSVTRGSLLAAALVLVLVSWTTAVDGARQGASFVVPYGQVAVEGQREWNVTRALELHAAEGPHDYPLYKQCDSRWGSDVIVSKTVCQVGCLMSSISMGLAGWQISIDGSASNPGTLNSWLLDNSGYTQGNNLIEDALNAIVPGMWSGSGMHKSNDLDPQELPSYFDNSIVVANVMNGRHFVLATGWDPEEPDNVYVNDPGFRNTQYSFSEDIVGWRIFTMT</sequence>
<evidence type="ECO:0000313" key="4">
    <source>
        <dbReference type="EMBL" id="QDZ24307.1"/>
    </source>
</evidence>
<dbReference type="EMBL" id="HBHL01004711">
    <property type="protein sequence ID" value="CAD9714195.1"/>
    <property type="molecule type" value="Transcribed_RNA"/>
</dbReference>
<dbReference type="PANTHER" id="PTHR40524">
    <property type="entry name" value="PEPTIDASE_C39_2 DOMAIN-CONTAINING PROTEIN"/>
    <property type="match status" value="1"/>
</dbReference>
<dbReference type="Pfam" id="PF13529">
    <property type="entry name" value="Peptidase_C39_2"/>
    <property type="match status" value="1"/>
</dbReference>
<dbReference type="OrthoDB" id="293230at2759"/>
<feature type="chain" id="PRO_5035574595" description="Peptidase C39-like domain-containing protein" evidence="1">
    <location>
        <begin position="28"/>
        <end position="222"/>
    </location>
</feature>
<reference evidence="4 5" key="1">
    <citation type="submission" date="2018-07" db="EMBL/GenBank/DDBJ databases">
        <title>The complete nuclear genome of the prasinophyte Chloropicon primus (CCMP1205).</title>
        <authorList>
            <person name="Pombert J.-F."/>
            <person name="Otis C."/>
            <person name="Turmel M."/>
            <person name="Lemieux C."/>
        </authorList>
    </citation>
    <scope>NUCLEOTIDE SEQUENCE [LARGE SCALE GENOMIC DNA]</scope>
    <source>
        <strain evidence="4 5">CCMP1205</strain>
    </source>
</reference>
<proteinExistence type="predicted"/>
<feature type="domain" description="Peptidase C39-like" evidence="2">
    <location>
        <begin position="65"/>
        <end position="200"/>
    </location>
</feature>
<dbReference type="EMBL" id="CP031046">
    <property type="protein sequence ID" value="QDZ24307.1"/>
    <property type="molecule type" value="Genomic_DNA"/>
</dbReference>
<accession>A0A5B8MVB7</accession>
<reference evidence="3" key="2">
    <citation type="submission" date="2021-01" db="EMBL/GenBank/DDBJ databases">
        <authorList>
            <person name="Corre E."/>
            <person name="Pelletier E."/>
            <person name="Niang G."/>
            <person name="Scheremetjew M."/>
            <person name="Finn R."/>
            <person name="Kale V."/>
            <person name="Holt S."/>
            <person name="Cochrane G."/>
            <person name="Meng A."/>
            <person name="Brown T."/>
            <person name="Cohen L."/>
        </authorList>
    </citation>
    <scope>NUCLEOTIDE SEQUENCE</scope>
    <source>
        <strain evidence="3">CCMP1205</strain>
    </source>
</reference>
<evidence type="ECO:0000259" key="2">
    <source>
        <dbReference type="Pfam" id="PF13529"/>
    </source>
</evidence>
<evidence type="ECO:0000313" key="5">
    <source>
        <dbReference type="Proteomes" id="UP000316726"/>
    </source>
</evidence>
<keyword evidence="1" id="KW-0732">Signal</keyword>
<protein>
    <recommendedName>
        <fullName evidence="2">Peptidase C39-like domain-containing protein</fullName>
    </recommendedName>
</protein>
<dbReference type="Proteomes" id="UP000316726">
    <property type="component" value="Chromosome 13"/>
</dbReference>
<feature type="signal peptide" evidence="1">
    <location>
        <begin position="1"/>
        <end position="27"/>
    </location>
</feature>